<dbReference type="AlphaFoldDB" id="A0AAQ3JKR3"/>
<dbReference type="Pfam" id="PF00425">
    <property type="entry name" value="Chorismate_bind"/>
    <property type="match status" value="1"/>
</dbReference>
<keyword evidence="10" id="KW-0809">Transit peptide</keyword>
<dbReference type="NCBIfam" id="TIGR00543">
    <property type="entry name" value="isochor_syn"/>
    <property type="match status" value="1"/>
</dbReference>
<keyword evidence="9" id="KW-0460">Magnesium</keyword>
<evidence type="ECO:0000256" key="3">
    <source>
        <dbReference type="ARBA" id="ARBA00004229"/>
    </source>
</evidence>
<keyword evidence="6" id="KW-0150">Chloroplast</keyword>
<evidence type="ECO:0000256" key="6">
    <source>
        <dbReference type="ARBA" id="ARBA00022528"/>
    </source>
</evidence>
<evidence type="ECO:0000259" key="12">
    <source>
        <dbReference type="Pfam" id="PF00425"/>
    </source>
</evidence>
<dbReference type="GO" id="GO:0008909">
    <property type="term" value="F:isochorismate synthase activity"/>
    <property type="evidence" value="ECO:0007669"/>
    <property type="project" value="UniProtKB-EC"/>
</dbReference>
<dbReference type="GO" id="GO:0009507">
    <property type="term" value="C:chloroplast"/>
    <property type="evidence" value="ECO:0007669"/>
    <property type="project" value="UniProtKB-SubCell"/>
</dbReference>
<comment type="catalytic activity">
    <reaction evidence="1">
        <text>chorismate = isochorismate</text>
        <dbReference type="Rhea" id="RHEA:18985"/>
        <dbReference type="ChEBI" id="CHEBI:29748"/>
        <dbReference type="ChEBI" id="CHEBI:29780"/>
        <dbReference type="EC" id="5.4.4.2"/>
    </reaction>
</comment>
<dbReference type="FunFam" id="3.60.120.10:FF:000005">
    <property type="entry name" value="isochorismate synthase, chloroplastic-like isoform X1"/>
    <property type="match status" value="1"/>
</dbReference>
<feature type="domain" description="Chorismate-utilising enzyme C-terminal" evidence="12">
    <location>
        <begin position="301"/>
        <end position="557"/>
    </location>
</feature>
<dbReference type="PANTHER" id="PTHR47253:SF4">
    <property type="entry name" value="ISOCHORISMATE SYNTHASE 2, CHLOROPLASTIC"/>
    <property type="match status" value="1"/>
</dbReference>
<keyword evidence="7" id="KW-0934">Plastid</keyword>
<evidence type="ECO:0000256" key="11">
    <source>
        <dbReference type="ARBA" id="ARBA00023235"/>
    </source>
</evidence>
<keyword evidence="8" id="KW-0611">Plant defense</keyword>
<gene>
    <name evidence="13" type="ORF">Cni_G00012</name>
</gene>
<dbReference type="Gene3D" id="3.60.120.10">
    <property type="entry name" value="Anthranilate synthase"/>
    <property type="match status" value="1"/>
</dbReference>
<dbReference type="InterPro" id="IPR004561">
    <property type="entry name" value="IsoChor_synthase"/>
</dbReference>
<evidence type="ECO:0000256" key="5">
    <source>
        <dbReference type="ARBA" id="ARBA00012824"/>
    </source>
</evidence>
<reference evidence="13 14" key="1">
    <citation type="submission" date="2023-10" db="EMBL/GenBank/DDBJ databases">
        <title>Chromosome-scale genome assembly provides insights into flower coloration mechanisms of Canna indica.</title>
        <authorList>
            <person name="Li C."/>
        </authorList>
    </citation>
    <scope>NUCLEOTIDE SEQUENCE [LARGE SCALE GENOMIC DNA]</scope>
    <source>
        <tissue evidence="13">Flower</tissue>
    </source>
</reference>
<dbReference type="EMBL" id="CP136890">
    <property type="protein sequence ID" value="WOK91321.1"/>
    <property type="molecule type" value="Genomic_DNA"/>
</dbReference>
<dbReference type="GO" id="GO:0042372">
    <property type="term" value="P:phylloquinone biosynthetic process"/>
    <property type="evidence" value="ECO:0007669"/>
    <property type="project" value="UniProtKB-ARBA"/>
</dbReference>
<dbReference type="SUPFAM" id="SSF56322">
    <property type="entry name" value="ADC synthase"/>
    <property type="match status" value="1"/>
</dbReference>
<keyword evidence="14" id="KW-1185">Reference proteome</keyword>
<accession>A0AAQ3JKR3</accession>
<evidence type="ECO:0000256" key="4">
    <source>
        <dbReference type="ARBA" id="ARBA00005297"/>
    </source>
</evidence>
<proteinExistence type="inferred from homology"/>
<dbReference type="InterPro" id="IPR044250">
    <property type="entry name" value="MenF-like"/>
</dbReference>
<dbReference type="EC" id="5.4.4.2" evidence="5"/>
<comment type="subcellular location">
    <subcellularLocation>
        <location evidence="3">Plastid</location>
        <location evidence="3">Chloroplast</location>
    </subcellularLocation>
</comment>
<organism evidence="13 14">
    <name type="scientific">Canna indica</name>
    <name type="common">Indian-shot</name>
    <dbReference type="NCBI Taxonomy" id="4628"/>
    <lineage>
        <taxon>Eukaryota</taxon>
        <taxon>Viridiplantae</taxon>
        <taxon>Streptophyta</taxon>
        <taxon>Embryophyta</taxon>
        <taxon>Tracheophyta</taxon>
        <taxon>Spermatophyta</taxon>
        <taxon>Magnoliopsida</taxon>
        <taxon>Liliopsida</taxon>
        <taxon>Zingiberales</taxon>
        <taxon>Cannaceae</taxon>
        <taxon>Canna</taxon>
    </lineage>
</organism>
<comment type="similarity">
    <text evidence="4">Belongs to the isochorismate synthase family.</text>
</comment>
<name>A0AAQ3JKR3_9LILI</name>
<protein>
    <recommendedName>
        <fullName evidence="5">isochorismate synthase</fullName>
        <ecNumber evidence="5">5.4.4.2</ecNumber>
    </recommendedName>
</protein>
<keyword evidence="11" id="KW-0413">Isomerase</keyword>
<evidence type="ECO:0000256" key="10">
    <source>
        <dbReference type="ARBA" id="ARBA00022946"/>
    </source>
</evidence>
<evidence type="ECO:0000256" key="1">
    <source>
        <dbReference type="ARBA" id="ARBA00000799"/>
    </source>
</evidence>
<evidence type="ECO:0000256" key="7">
    <source>
        <dbReference type="ARBA" id="ARBA00022640"/>
    </source>
</evidence>
<dbReference type="GO" id="GO:0006952">
    <property type="term" value="P:defense response"/>
    <property type="evidence" value="ECO:0007669"/>
    <property type="project" value="UniProtKB-KW"/>
</dbReference>
<dbReference type="PANTHER" id="PTHR47253">
    <property type="match status" value="1"/>
</dbReference>
<sequence>MAAAAALARSTGSIHRLSTTPNNNYNYNTFSSTRHRYPPCWLSMNGCGGGSARSGKEVGFSETRTLASVSAPELAVPQLKLAVSALEADPPQSASGIIRLQVPIRQRVDALEWLQGQVHYQSLPRCFFSSRGQNLASTNFRLASNGRGLLSTVKDDIDHDAHDAEELVSVAGIGSAVFFQGFNPFALHDWQSIRRFLSKDCPLIRAYGAMRFDARTIVAPEWKNFGSFYFIIPQVEFDQLQDSSVLALTIAWDNNLIRTWQKAIDELKSTVQQISSCFGRLRKLDARTTITNFQHFPSKGSWDISVKRALDIITNGREPELVKVVLARCSKYVTDTTTDPLALLANLKKVESENAYQFYIQPPDAPAFIGNTPEQLFHRKCFHVTSEALAGTRARGVNKAEDLQIGQDLLYSPKDNIEFSVVRDSIRRKLENICDEVIIEPNKALRKLPRVQHLSAQLSGRLRDEDNEFDILTSLHPSPAVCGLPTEDARLFIKENEMFDRGMYAGPVGWFGGRESEFAVGIRSALVGKGLSTLVYAGAGIVKGTNPSSEWEELDLKASQVLSVCAHTRAYIVINSPFQFYIALLVQILFICFSCPFQFTKLFQYQEPMVCSQEIKSTRTAN</sequence>
<dbReference type="InterPro" id="IPR015890">
    <property type="entry name" value="Chorismate_C"/>
</dbReference>
<evidence type="ECO:0000256" key="9">
    <source>
        <dbReference type="ARBA" id="ARBA00022842"/>
    </source>
</evidence>
<evidence type="ECO:0000313" key="14">
    <source>
        <dbReference type="Proteomes" id="UP001327560"/>
    </source>
</evidence>
<evidence type="ECO:0000256" key="2">
    <source>
        <dbReference type="ARBA" id="ARBA00001946"/>
    </source>
</evidence>
<evidence type="ECO:0000256" key="8">
    <source>
        <dbReference type="ARBA" id="ARBA00022821"/>
    </source>
</evidence>
<comment type="cofactor">
    <cofactor evidence="2">
        <name>Mg(2+)</name>
        <dbReference type="ChEBI" id="CHEBI:18420"/>
    </cofactor>
</comment>
<evidence type="ECO:0000313" key="13">
    <source>
        <dbReference type="EMBL" id="WOK91321.1"/>
    </source>
</evidence>
<dbReference type="InterPro" id="IPR005801">
    <property type="entry name" value="ADC_synthase"/>
</dbReference>
<dbReference type="Proteomes" id="UP001327560">
    <property type="component" value="Chromosome 1"/>
</dbReference>